<gene>
    <name evidence="1" type="ORF">BaRGS_00019228</name>
</gene>
<evidence type="ECO:0000313" key="2">
    <source>
        <dbReference type="Proteomes" id="UP001519460"/>
    </source>
</evidence>
<proteinExistence type="predicted"/>
<dbReference type="AlphaFoldDB" id="A0ABD0KRT7"/>
<dbReference type="EMBL" id="JACVVK020000136">
    <property type="protein sequence ID" value="KAK7489594.1"/>
    <property type="molecule type" value="Genomic_DNA"/>
</dbReference>
<organism evidence="1 2">
    <name type="scientific">Batillaria attramentaria</name>
    <dbReference type="NCBI Taxonomy" id="370345"/>
    <lineage>
        <taxon>Eukaryota</taxon>
        <taxon>Metazoa</taxon>
        <taxon>Spiralia</taxon>
        <taxon>Lophotrochozoa</taxon>
        <taxon>Mollusca</taxon>
        <taxon>Gastropoda</taxon>
        <taxon>Caenogastropoda</taxon>
        <taxon>Sorbeoconcha</taxon>
        <taxon>Cerithioidea</taxon>
        <taxon>Batillariidae</taxon>
        <taxon>Batillaria</taxon>
    </lineage>
</organism>
<keyword evidence="2" id="KW-1185">Reference proteome</keyword>
<name>A0ABD0KRT7_9CAEN</name>
<sequence length="108" mass="12077">MWISHHSFTNRLHMASAIYGRISVHCVASGLTPTVSHIFAIPSLGEVLQAKQLQCRQKSSSTPEVLKFIKQRPHVLSVHSLLISCNRLALRPLLSRQISKDPRWLSGA</sequence>
<comment type="caution">
    <text evidence="1">The sequence shown here is derived from an EMBL/GenBank/DDBJ whole genome shotgun (WGS) entry which is preliminary data.</text>
</comment>
<protein>
    <submittedName>
        <fullName evidence="1">Uncharacterized protein</fullName>
    </submittedName>
</protein>
<evidence type="ECO:0000313" key="1">
    <source>
        <dbReference type="EMBL" id="KAK7489594.1"/>
    </source>
</evidence>
<dbReference type="Proteomes" id="UP001519460">
    <property type="component" value="Unassembled WGS sequence"/>
</dbReference>
<accession>A0ABD0KRT7</accession>
<reference evidence="1 2" key="1">
    <citation type="journal article" date="2023" name="Sci. Data">
        <title>Genome assembly of the Korean intertidal mud-creeper Batillaria attramentaria.</title>
        <authorList>
            <person name="Patra A.K."/>
            <person name="Ho P.T."/>
            <person name="Jun S."/>
            <person name="Lee S.J."/>
            <person name="Kim Y."/>
            <person name="Won Y.J."/>
        </authorList>
    </citation>
    <scope>NUCLEOTIDE SEQUENCE [LARGE SCALE GENOMIC DNA]</scope>
    <source>
        <strain evidence="1">Wonlab-2016</strain>
    </source>
</reference>